<dbReference type="Gene3D" id="3.10.100.10">
    <property type="entry name" value="Mannose-Binding Protein A, subunit A"/>
    <property type="match status" value="1"/>
</dbReference>
<dbReference type="Pfam" id="PF00092">
    <property type="entry name" value="VWA"/>
    <property type="match status" value="1"/>
</dbReference>
<dbReference type="CDD" id="cd00037">
    <property type="entry name" value="CLECT"/>
    <property type="match status" value="1"/>
</dbReference>
<dbReference type="InterPro" id="IPR036465">
    <property type="entry name" value="vWFA_dom_sf"/>
</dbReference>
<evidence type="ECO:0008006" key="7">
    <source>
        <dbReference type="Google" id="ProtNLM"/>
    </source>
</evidence>
<dbReference type="Gene3D" id="3.40.50.410">
    <property type="entry name" value="von Willebrand factor, type A domain"/>
    <property type="match status" value="1"/>
</dbReference>
<dbReference type="InterPro" id="IPR016187">
    <property type="entry name" value="CTDL_fold"/>
</dbReference>
<evidence type="ECO:0000256" key="1">
    <source>
        <dbReference type="ARBA" id="ARBA00023157"/>
    </source>
</evidence>
<feature type="domain" description="C-type lectin" evidence="3">
    <location>
        <begin position="524"/>
        <end position="637"/>
    </location>
</feature>
<sequence length="652" mass="72181">MSLTPIILLLFLIFHGVNGQVCRAGLGDATPCNDVLIIMDFSFYMKNNSFILQQYDFVREKLLPAYNLRAGRYGIAIGAFGFLDYAKLGIEAPLLMFFTRFDPTHICDDIDQIKTDFIGNLTLGTLPLARVLDLVVYYADKDGNRYSTVILFTASIDQGEIDQAGEYYRDVMGRTGESYHIVIVSINNPKMNYAAWYGVANIYRTTNFVDFNGTEVGECIATTGCSVNCHLDVTTVSVANYTDRYYTAGTTPAPLPTHPMPTTTPGRNITITAPLTTTTTTATTTTTTTIKTTPIITTTTTSGAPPYNAGKYGCECDVSKIWLDIMVIIDSSSAMTLSGIQSLNIFLLSTFLQMNIGQDVSQVSRIGLVVYGGSAELVYKLTEFTSRDDLLNRWNPKFLNENSTNLESAIKMAHDEFERAGSSRPNTKQVMIVAASTYSPGQADDPLQIANQTKQDGIKIITIEYVQNHGLPVPILYQIASPNYNLSNIFENLHTSQLQFLLCQANCFCTTNWDPAKASMYNTPDGGCYYPVLIPALFELAQRFCHGQGGIISAIEDQDKALFISKENKKMETWIGLQCTNQNCLWDDGSALGAYQPWATNNPNTAAGTCVWQNNPSGLRIQWQSDNCTDDHMYICQRTPCSSVNFCTDRIR</sequence>
<dbReference type="Pfam" id="PF00059">
    <property type="entry name" value="Lectin_C"/>
    <property type="match status" value="1"/>
</dbReference>
<feature type="domain" description="VWFA" evidence="4">
    <location>
        <begin position="324"/>
        <end position="505"/>
    </location>
</feature>
<proteinExistence type="predicted"/>
<dbReference type="PROSITE" id="PS50041">
    <property type="entry name" value="C_TYPE_LECTIN_2"/>
    <property type="match status" value="1"/>
</dbReference>
<evidence type="ECO:0000259" key="3">
    <source>
        <dbReference type="PROSITE" id="PS50041"/>
    </source>
</evidence>
<evidence type="ECO:0000313" key="6">
    <source>
        <dbReference type="WBParaSite" id="MBELARI_LOCUS5362"/>
    </source>
</evidence>
<keyword evidence="5" id="KW-1185">Reference proteome</keyword>
<dbReference type="SUPFAM" id="SSF56436">
    <property type="entry name" value="C-type lectin-like"/>
    <property type="match status" value="1"/>
</dbReference>
<dbReference type="PROSITE" id="PS00615">
    <property type="entry name" value="C_TYPE_LECTIN_1"/>
    <property type="match status" value="1"/>
</dbReference>
<dbReference type="InterPro" id="IPR016186">
    <property type="entry name" value="C-type_lectin-like/link_sf"/>
</dbReference>
<evidence type="ECO:0000259" key="4">
    <source>
        <dbReference type="PROSITE" id="PS50234"/>
    </source>
</evidence>
<dbReference type="AlphaFoldDB" id="A0AAF3J9U3"/>
<dbReference type="SMART" id="SM00034">
    <property type="entry name" value="CLECT"/>
    <property type="match status" value="1"/>
</dbReference>
<evidence type="ECO:0000256" key="2">
    <source>
        <dbReference type="SAM" id="SignalP"/>
    </source>
</evidence>
<dbReference type="PROSITE" id="PS50234">
    <property type="entry name" value="VWFA"/>
    <property type="match status" value="1"/>
</dbReference>
<name>A0AAF3J9U3_9BILA</name>
<keyword evidence="2" id="KW-0732">Signal</keyword>
<dbReference type="PANTHER" id="PTHR31024">
    <property type="entry name" value="C-TYPE LECTIN"/>
    <property type="match status" value="1"/>
</dbReference>
<accession>A0AAF3J9U3</accession>
<dbReference type="WBParaSite" id="MBELARI_LOCUS5362">
    <property type="protein sequence ID" value="MBELARI_LOCUS5362"/>
    <property type="gene ID" value="MBELARI_LOCUS5362"/>
</dbReference>
<dbReference type="Proteomes" id="UP000887575">
    <property type="component" value="Unassembled WGS sequence"/>
</dbReference>
<evidence type="ECO:0000313" key="5">
    <source>
        <dbReference type="Proteomes" id="UP000887575"/>
    </source>
</evidence>
<feature type="chain" id="PRO_5042222812" description="C-type LECtin" evidence="2">
    <location>
        <begin position="20"/>
        <end position="652"/>
    </location>
</feature>
<dbReference type="SMART" id="SM00327">
    <property type="entry name" value="VWA"/>
    <property type="match status" value="1"/>
</dbReference>
<reference evidence="6" key="1">
    <citation type="submission" date="2024-02" db="UniProtKB">
        <authorList>
            <consortium name="WormBaseParasite"/>
        </authorList>
    </citation>
    <scope>IDENTIFICATION</scope>
</reference>
<dbReference type="InterPro" id="IPR001304">
    <property type="entry name" value="C-type_lectin-like"/>
</dbReference>
<dbReference type="SUPFAM" id="SSF53300">
    <property type="entry name" value="vWA-like"/>
    <property type="match status" value="1"/>
</dbReference>
<feature type="signal peptide" evidence="2">
    <location>
        <begin position="1"/>
        <end position="19"/>
    </location>
</feature>
<organism evidence="5 6">
    <name type="scientific">Mesorhabditis belari</name>
    <dbReference type="NCBI Taxonomy" id="2138241"/>
    <lineage>
        <taxon>Eukaryota</taxon>
        <taxon>Metazoa</taxon>
        <taxon>Ecdysozoa</taxon>
        <taxon>Nematoda</taxon>
        <taxon>Chromadorea</taxon>
        <taxon>Rhabditida</taxon>
        <taxon>Rhabditina</taxon>
        <taxon>Rhabditomorpha</taxon>
        <taxon>Rhabditoidea</taxon>
        <taxon>Rhabditidae</taxon>
        <taxon>Mesorhabditinae</taxon>
        <taxon>Mesorhabditis</taxon>
    </lineage>
</organism>
<dbReference type="PANTHER" id="PTHR31024:SF3">
    <property type="entry name" value="C-TYPE LECTIN-RELATED"/>
    <property type="match status" value="1"/>
</dbReference>
<keyword evidence="1" id="KW-1015">Disulfide bond</keyword>
<dbReference type="InterPro" id="IPR002035">
    <property type="entry name" value="VWF_A"/>
</dbReference>
<dbReference type="InterPro" id="IPR018378">
    <property type="entry name" value="C-type_lectin_CS"/>
</dbReference>
<protein>
    <recommendedName>
        <fullName evidence="7">C-type LECtin</fullName>
    </recommendedName>
</protein>